<reference evidence="1 2" key="1">
    <citation type="submission" date="2019-06" db="EMBL/GenBank/DDBJ databases">
        <title>Sequencing the genomes of 1000 actinobacteria strains.</title>
        <authorList>
            <person name="Klenk H.-P."/>
        </authorList>
    </citation>
    <scope>NUCLEOTIDE SEQUENCE [LARGE SCALE GENOMIC DNA]</scope>
    <source>
        <strain evidence="1 2">DSM 45015</strain>
    </source>
</reference>
<proteinExistence type="predicted"/>
<keyword evidence="2" id="KW-1185">Reference proteome</keyword>
<dbReference type="EMBL" id="VFQC01000001">
    <property type="protein sequence ID" value="TQN32267.1"/>
    <property type="molecule type" value="Genomic_DNA"/>
</dbReference>
<comment type="caution">
    <text evidence="1">The sequence shown here is derived from an EMBL/GenBank/DDBJ whole genome shotgun (WGS) entry which is preliminary data.</text>
</comment>
<accession>A0A543NKC2</accession>
<organism evidence="1 2">
    <name type="scientific">Haloactinospora alba</name>
    <dbReference type="NCBI Taxonomy" id="405555"/>
    <lineage>
        <taxon>Bacteria</taxon>
        <taxon>Bacillati</taxon>
        <taxon>Actinomycetota</taxon>
        <taxon>Actinomycetes</taxon>
        <taxon>Streptosporangiales</taxon>
        <taxon>Nocardiopsidaceae</taxon>
        <taxon>Haloactinospora</taxon>
    </lineage>
</organism>
<protein>
    <submittedName>
        <fullName evidence="1">Uncharacterized protein DUF3145</fullName>
    </submittedName>
</protein>
<dbReference type="InterPro" id="IPR021491">
    <property type="entry name" value="DUF3145"/>
</dbReference>
<gene>
    <name evidence="1" type="ORF">FHX37_2217</name>
</gene>
<evidence type="ECO:0000313" key="1">
    <source>
        <dbReference type="EMBL" id="TQN32267.1"/>
    </source>
</evidence>
<dbReference type="RefSeq" id="WP_170181558.1">
    <property type="nucleotide sequence ID" value="NZ_VFQC01000001.1"/>
</dbReference>
<dbReference type="Proteomes" id="UP000317422">
    <property type="component" value="Unassembled WGS sequence"/>
</dbReference>
<name>A0A543NKC2_9ACTN</name>
<evidence type="ECO:0000313" key="2">
    <source>
        <dbReference type="Proteomes" id="UP000317422"/>
    </source>
</evidence>
<dbReference type="AlphaFoldDB" id="A0A543NKC2"/>
<dbReference type="Pfam" id="PF11343">
    <property type="entry name" value="DUF3145"/>
    <property type="match status" value="1"/>
</dbReference>
<sequence>MSARGVLYVHSAPAALCPHVEWAVAGVMGVPVRLEWTAQPAAPGVQRSELNWQGTPGVSGAIASALNGWQKLRFEVTEEATPGCDGVRYSYTPALGIFTAVTSAAGEVMVSESRLRAAMESAAAHGTDLAEELDRLTGRVWDEELEPFRHAGEGAPVRWLHAAG</sequence>